<comment type="similarity">
    <text evidence="2 12">Belongs to the acid sphingomyelinase family.</text>
</comment>
<keyword evidence="18" id="KW-1185">Reference proteome</keyword>
<evidence type="ECO:0000256" key="8">
    <source>
        <dbReference type="ARBA" id="ARBA00023157"/>
    </source>
</evidence>
<feature type="binding site" evidence="13">
    <location>
        <position position="487"/>
    </location>
    <ligand>
        <name>Zn(2+)</name>
        <dbReference type="ChEBI" id="CHEBI:29105"/>
        <label>2</label>
    </ligand>
</feature>
<evidence type="ECO:0000256" key="2">
    <source>
        <dbReference type="ARBA" id="ARBA00008234"/>
    </source>
</evidence>
<feature type="binding site" evidence="13">
    <location>
        <position position="270"/>
    </location>
    <ligand>
        <name>Zn(2+)</name>
        <dbReference type="ChEBI" id="CHEBI:29105"/>
        <label>1</label>
    </ligand>
</feature>
<dbReference type="PIRSF" id="PIRSF000948">
    <property type="entry name" value="Sphingomy_PDE"/>
    <property type="match status" value="1"/>
</dbReference>
<comment type="caution">
    <text evidence="17">The sequence shown here is derived from an EMBL/GenBank/DDBJ whole genome shotgun (WGS) entry which is preliminary data.</text>
</comment>
<name>A0AAN9Y9W8_9HEMI</name>
<dbReference type="PANTHER" id="PTHR10340:SF34">
    <property type="entry name" value="SPHINGOMYELIN PHOSPHODIESTERASE"/>
    <property type="match status" value="1"/>
</dbReference>
<keyword evidence="3" id="KW-0964">Secreted</keyword>
<feature type="disulfide bond" evidence="14">
    <location>
        <begin position="657"/>
        <end position="671"/>
    </location>
</feature>
<evidence type="ECO:0000256" key="13">
    <source>
        <dbReference type="PIRSR" id="PIRSR000948-1"/>
    </source>
</evidence>
<reference evidence="17 18" key="1">
    <citation type="submission" date="2024-03" db="EMBL/GenBank/DDBJ databases">
        <title>Adaptation during the transition from Ophiocordyceps entomopathogen to insect associate is accompanied by gene loss and intensified selection.</title>
        <authorList>
            <person name="Ward C.M."/>
            <person name="Onetto C.A."/>
            <person name="Borneman A.R."/>
        </authorList>
    </citation>
    <scope>NUCLEOTIDE SEQUENCE [LARGE SCALE GENOMIC DNA]</scope>
    <source>
        <strain evidence="17">AWRI1</strain>
        <tissue evidence="17">Single Adult Female</tissue>
    </source>
</reference>
<proteinExistence type="inferred from homology"/>
<comment type="cofactor">
    <cofactor evidence="13">
        <name>Zn(2+)</name>
        <dbReference type="ChEBI" id="CHEBI:29105"/>
    </cofactor>
    <text evidence="13">Binds 2 Zn(2+) ions per subunit.</text>
</comment>
<evidence type="ECO:0000313" key="18">
    <source>
        <dbReference type="Proteomes" id="UP001367676"/>
    </source>
</evidence>
<dbReference type="SUPFAM" id="SSF56300">
    <property type="entry name" value="Metallo-dependent phosphatases"/>
    <property type="match status" value="1"/>
</dbReference>
<dbReference type="InterPro" id="IPR041805">
    <property type="entry name" value="ASMase/PPN1_MPP"/>
</dbReference>
<evidence type="ECO:0000256" key="1">
    <source>
        <dbReference type="ARBA" id="ARBA00004613"/>
    </source>
</evidence>
<dbReference type="InterPro" id="IPR029052">
    <property type="entry name" value="Metallo-depent_PP-like"/>
</dbReference>
<evidence type="ECO:0000256" key="6">
    <source>
        <dbReference type="ARBA" id="ARBA00022801"/>
    </source>
</evidence>
<dbReference type="FunFam" id="3.60.21.10:FF:000077">
    <property type="entry name" value="Sphingomyelin phosphodiesterase"/>
    <property type="match status" value="1"/>
</dbReference>
<feature type="binding site" evidence="13">
    <location>
        <position position="523"/>
    </location>
    <ligand>
        <name>Zn(2+)</name>
        <dbReference type="ChEBI" id="CHEBI:29105"/>
        <label>1</label>
    </ligand>
</feature>
<dbReference type="PROSITE" id="PS50015">
    <property type="entry name" value="SAP_B"/>
    <property type="match status" value="1"/>
</dbReference>
<dbReference type="InterPro" id="IPR045473">
    <property type="entry name" value="ASM_C"/>
</dbReference>
<evidence type="ECO:0000256" key="9">
    <source>
        <dbReference type="ARBA" id="ARBA00023180"/>
    </source>
</evidence>
<feature type="disulfide bond" evidence="14">
    <location>
        <begin position="647"/>
        <end position="651"/>
    </location>
</feature>
<feature type="binding site" evidence="13">
    <location>
        <position position="381"/>
    </location>
    <ligand>
        <name>Zn(2+)</name>
        <dbReference type="ChEBI" id="CHEBI:29105"/>
        <label>2</label>
    </ligand>
</feature>
<sequence length="719" mass="82279">MRSKLISCAIVVRVLLCAALAFLSVAGHPSKWRNFEMNTTTSVDDPEWADLVVWSNETLKDEPLLNAITRNHSLPRVLSAEELENQTLKQFELLKVNYSRLIHELDDELKDDLGSGRHLPRIVDKTLRLLNLKQVVSELETSVMSKVSCTACKAGVGLLLHEIRSGKTADDIVKMSFRFCVSLKIQTPRVCDGVTQLFGGEVVYVLKRVAIGPDEICSFIIGDACGDIFNPTHEWDVVFPPVPKPNIATPKAPTEPNSASFKVLHLSDTHFDPYYEEGTNAECNEPLCCRLTNGPAKSAADGAGRWGDYRKCDTPKRTIDHMFQHISSTHTDIDYILWTGDLPPHDIWNQTQEENLNILKLTVNQIKTYFPGIPVFSSIGNHESAPVNSFPLVPVNEFGISWLYDELDKQWRLWLPTSTSKTVRKGAFYSVLVRPGFRIISLNMNYCNNKNWWLLLNSTDPAKELQWFIYELQSAEFNDEKVHVIGHIPPGHSDCLKVWSRNYYSIIARYEATITAQFFGHTHFDEFELFYDPKDLGRAVGVSYICPSVTPFTNLNPGYRIYYVDGDRDHSTRAVLDHETWVMNLKEANLYGYPIWYKLYSARDAYQMTNLMPQDWDKFVSKMTESDDLFDQYYKHYWKNSPVRPACDLECRKRMICDLRSGRSHDRKTFCQEIESRIDANHPTGWKAWLYNGLALSMSVIMAIPALTYQIPKYILGFG</sequence>
<evidence type="ECO:0000256" key="4">
    <source>
        <dbReference type="ARBA" id="ARBA00022723"/>
    </source>
</evidence>
<dbReference type="GO" id="GO:0005764">
    <property type="term" value="C:lysosome"/>
    <property type="evidence" value="ECO:0007669"/>
    <property type="project" value="TreeGrafter"/>
</dbReference>
<feature type="binding site" evidence="13">
    <location>
        <position position="341"/>
    </location>
    <ligand>
        <name>Zn(2+)</name>
        <dbReference type="ChEBI" id="CHEBI:29105"/>
        <label>1</label>
    </ligand>
</feature>
<keyword evidence="8 14" id="KW-1015">Disulfide bond</keyword>
<keyword evidence="5 15" id="KW-0732">Signal</keyword>
<comment type="subcellular location">
    <subcellularLocation>
        <location evidence="1">Secreted</location>
    </subcellularLocation>
</comment>
<evidence type="ECO:0000313" key="17">
    <source>
        <dbReference type="EMBL" id="KAK7603167.1"/>
    </source>
</evidence>
<dbReference type="EMBL" id="JBBCAQ010000006">
    <property type="protein sequence ID" value="KAK7603167.1"/>
    <property type="molecule type" value="Genomic_DNA"/>
</dbReference>
<evidence type="ECO:0000256" key="5">
    <source>
        <dbReference type="ARBA" id="ARBA00022729"/>
    </source>
</evidence>
<dbReference type="GO" id="GO:0061750">
    <property type="term" value="F:acid sphingomyelin phosphodiesterase activity"/>
    <property type="evidence" value="ECO:0007669"/>
    <property type="project" value="TreeGrafter"/>
</dbReference>
<evidence type="ECO:0000256" key="10">
    <source>
        <dbReference type="ARBA" id="ARBA00023295"/>
    </source>
</evidence>
<dbReference type="InterPro" id="IPR011160">
    <property type="entry name" value="Sphingomy_PDE"/>
</dbReference>
<dbReference type="GO" id="GO:0016020">
    <property type="term" value="C:membrane"/>
    <property type="evidence" value="ECO:0007669"/>
    <property type="project" value="GOC"/>
</dbReference>
<dbReference type="SUPFAM" id="SSF47862">
    <property type="entry name" value="Saposin"/>
    <property type="match status" value="1"/>
</dbReference>
<feature type="disulfide bond" evidence="14">
    <location>
        <begin position="447"/>
        <end position="495"/>
    </location>
</feature>
<dbReference type="GO" id="GO:0046872">
    <property type="term" value="F:metal ion binding"/>
    <property type="evidence" value="ECO:0007669"/>
    <property type="project" value="UniProtKB-KW"/>
</dbReference>
<dbReference type="InterPro" id="IPR004843">
    <property type="entry name" value="Calcineurin-like_PHP"/>
</dbReference>
<evidence type="ECO:0000259" key="16">
    <source>
        <dbReference type="PROSITE" id="PS50015"/>
    </source>
</evidence>
<evidence type="ECO:0000256" key="15">
    <source>
        <dbReference type="SAM" id="SignalP"/>
    </source>
</evidence>
<feature type="disulfide bond" evidence="14">
    <location>
        <begin position="149"/>
        <end position="225"/>
    </location>
</feature>
<dbReference type="Pfam" id="PF19272">
    <property type="entry name" value="ASMase_C"/>
    <property type="match status" value="1"/>
</dbReference>
<dbReference type="InterPro" id="IPR011001">
    <property type="entry name" value="Saposin-like"/>
</dbReference>
<dbReference type="Pfam" id="PF00149">
    <property type="entry name" value="Metallophos"/>
    <property type="match status" value="1"/>
</dbReference>
<feature type="disulfide bond" evidence="14">
    <location>
        <begin position="180"/>
        <end position="191"/>
    </location>
</feature>
<feature type="disulfide bond" evidence="14">
    <location>
        <begin position="289"/>
        <end position="312"/>
    </location>
</feature>
<feature type="disulfide bond" evidence="14">
    <location>
        <begin position="283"/>
        <end position="288"/>
    </location>
</feature>
<feature type="domain" description="Saposin B-type" evidence="16">
    <location>
        <begin position="145"/>
        <end position="229"/>
    </location>
</feature>
<feature type="disulfide bond" evidence="14">
    <location>
        <begin position="152"/>
        <end position="217"/>
    </location>
</feature>
<dbReference type="GO" id="GO:0006685">
    <property type="term" value="P:sphingomyelin catabolic process"/>
    <property type="evidence" value="ECO:0007669"/>
    <property type="project" value="UniProtKB-UniRule"/>
</dbReference>
<feature type="binding site" evidence="13">
    <location>
        <position position="521"/>
    </location>
    <ligand>
        <name>Zn(2+)</name>
        <dbReference type="ChEBI" id="CHEBI:29105"/>
        <label>2</label>
    </ligand>
</feature>
<comment type="function">
    <text evidence="12">Converts sphingomyelin to ceramide.</text>
</comment>
<keyword evidence="6 12" id="KW-0378">Hydrolase</keyword>
<protein>
    <recommendedName>
        <fullName evidence="12">Sphingomyelin phosphodiesterase</fullName>
        <ecNumber evidence="12">3.1.4.12</ecNumber>
    </recommendedName>
</protein>
<dbReference type="GO" id="GO:0016798">
    <property type="term" value="F:hydrolase activity, acting on glycosyl bonds"/>
    <property type="evidence" value="ECO:0007669"/>
    <property type="project" value="UniProtKB-KW"/>
</dbReference>
<keyword evidence="9" id="KW-0325">Glycoprotein</keyword>
<dbReference type="SMART" id="SM00741">
    <property type="entry name" value="SapB"/>
    <property type="match status" value="1"/>
</dbReference>
<feature type="chain" id="PRO_5042971416" description="Sphingomyelin phosphodiesterase" evidence="15">
    <location>
        <begin position="28"/>
        <end position="719"/>
    </location>
</feature>
<dbReference type="AlphaFoldDB" id="A0AAN9Y9W8"/>
<evidence type="ECO:0000256" key="3">
    <source>
        <dbReference type="ARBA" id="ARBA00022525"/>
    </source>
</evidence>
<evidence type="ECO:0000256" key="7">
    <source>
        <dbReference type="ARBA" id="ARBA00022833"/>
    </source>
</evidence>
<feature type="binding site" evidence="13">
    <location>
        <position position="268"/>
    </location>
    <ligand>
        <name>Zn(2+)</name>
        <dbReference type="ChEBI" id="CHEBI:29105"/>
        <label>1</label>
    </ligand>
</feature>
<keyword evidence="7 13" id="KW-0862">Zinc</keyword>
<keyword evidence="10 12" id="KW-0326">Glycosidase</keyword>
<accession>A0AAN9Y9W8</accession>
<dbReference type="InterPro" id="IPR008139">
    <property type="entry name" value="SaposinB_dom"/>
</dbReference>
<evidence type="ECO:0000256" key="14">
    <source>
        <dbReference type="PIRSR" id="PIRSR000948-2"/>
    </source>
</evidence>
<evidence type="ECO:0000256" key="11">
    <source>
        <dbReference type="ARBA" id="ARBA00047268"/>
    </source>
</evidence>
<evidence type="ECO:0000256" key="12">
    <source>
        <dbReference type="PIRNR" id="PIRNR000948"/>
    </source>
</evidence>
<comment type="catalytic activity">
    <reaction evidence="11">
        <text>a sphingomyelin + H2O = phosphocholine + an N-acylsphing-4-enine + H(+)</text>
        <dbReference type="Rhea" id="RHEA:19253"/>
        <dbReference type="ChEBI" id="CHEBI:15377"/>
        <dbReference type="ChEBI" id="CHEBI:15378"/>
        <dbReference type="ChEBI" id="CHEBI:17636"/>
        <dbReference type="ChEBI" id="CHEBI:52639"/>
        <dbReference type="ChEBI" id="CHEBI:295975"/>
        <dbReference type="EC" id="3.1.4.12"/>
    </reaction>
    <physiologicalReaction direction="left-to-right" evidence="11">
        <dbReference type="Rhea" id="RHEA:19254"/>
    </physiologicalReaction>
</comment>
<gene>
    <name evidence="17" type="ORF">V9T40_003166</name>
</gene>
<feature type="binding site" evidence="13">
    <location>
        <position position="341"/>
    </location>
    <ligand>
        <name>Zn(2+)</name>
        <dbReference type="ChEBI" id="CHEBI:29105"/>
        <label>2</label>
    </ligand>
</feature>
<organism evidence="17 18">
    <name type="scientific">Parthenolecanium corni</name>
    <dbReference type="NCBI Taxonomy" id="536013"/>
    <lineage>
        <taxon>Eukaryota</taxon>
        <taxon>Metazoa</taxon>
        <taxon>Ecdysozoa</taxon>
        <taxon>Arthropoda</taxon>
        <taxon>Hexapoda</taxon>
        <taxon>Insecta</taxon>
        <taxon>Pterygota</taxon>
        <taxon>Neoptera</taxon>
        <taxon>Paraneoptera</taxon>
        <taxon>Hemiptera</taxon>
        <taxon>Sternorrhyncha</taxon>
        <taxon>Coccoidea</taxon>
        <taxon>Coccidae</taxon>
        <taxon>Parthenolecanium</taxon>
    </lineage>
</organism>
<dbReference type="PANTHER" id="PTHR10340">
    <property type="entry name" value="SPHINGOMYELIN PHOSPHODIESTERASE"/>
    <property type="match status" value="1"/>
</dbReference>
<feature type="signal peptide" evidence="15">
    <location>
        <begin position="1"/>
        <end position="27"/>
    </location>
</feature>
<dbReference type="GO" id="GO:0046513">
    <property type="term" value="P:ceramide biosynthetic process"/>
    <property type="evidence" value="ECO:0007669"/>
    <property type="project" value="TreeGrafter"/>
</dbReference>
<keyword evidence="4 13" id="KW-0479">Metal-binding</keyword>
<dbReference type="CDD" id="cd00842">
    <property type="entry name" value="MPP_ASMase"/>
    <property type="match status" value="1"/>
</dbReference>
<dbReference type="Proteomes" id="UP001367676">
    <property type="component" value="Unassembled WGS sequence"/>
</dbReference>
<dbReference type="Gene3D" id="3.60.21.10">
    <property type="match status" value="1"/>
</dbReference>
<dbReference type="GO" id="GO:0005615">
    <property type="term" value="C:extracellular space"/>
    <property type="evidence" value="ECO:0007669"/>
    <property type="project" value="TreeGrafter"/>
</dbReference>
<dbReference type="EC" id="3.1.4.12" evidence="12"/>